<gene>
    <name evidence="1" type="ORF">SPELUC_LOCUS7413</name>
</gene>
<dbReference type="Proteomes" id="UP000789366">
    <property type="component" value="Unassembled WGS sequence"/>
</dbReference>
<evidence type="ECO:0000313" key="1">
    <source>
        <dbReference type="EMBL" id="CAG8608672.1"/>
    </source>
</evidence>
<evidence type="ECO:0000313" key="2">
    <source>
        <dbReference type="Proteomes" id="UP000789366"/>
    </source>
</evidence>
<name>A0ACA9MS24_9GLOM</name>
<feature type="non-terminal residue" evidence="1">
    <location>
        <position position="929"/>
    </location>
</feature>
<proteinExistence type="predicted"/>
<protein>
    <submittedName>
        <fullName evidence="1">626_t:CDS:1</fullName>
    </submittedName>
</protein>
<sequence>MIKKREYFTGDYYPSDNSYSMEIPEDFKDNQQNYYIKFKCVATNGLDANILISGFDVYCEFKINRVEENIDNEKIQKILEIITVYKYIDFDILDKNDTSGKEFHFLKVFFKNHNIRKEIITKIRNIVMNKEDDYQIFDLYEDDISTSYALFIAPRTPVIIDGIKRGFPLTKAFKTNKTLCKDMYKNKFDYRTLEFIDDFDAYLSMFFDYETVDLDNMKKSELGRVSTGFKIDRAFMGVFCFFKGREIKPFYIVAILLQDDDFLVDYKKPNENCDLIYVKTQEDFFLKKAELYLKFHPEKTEGWNNLGYDWKFTIRKLYELNLFVEFMKKAIGKEKKVEDIIKWDFKKDFVVVNASEHAIHYYLKINGTEEYDQQQMFRQNYQNLVKWRLKDILLMLGLAPKEDLEISEMYKILFNCFNNNYDKETLIEKCTSILIYCIRDCVAPKKAIEHINKITKYRLITDLTITTFYIYSHNTKTPLINNLIVNLAYQQGFIISFKYNKKNKHEDFEGGFVADPEKVFSAVPCGDLDFNSLYPNLMMQHNICFTTKIEEIKKGEEYHEISFKDVKGKIKYVRYSKEKKGLVPTILELLVGKRKQAKRDLSKYDKYNLEYVNSIVDEFKNQGDTEDVAVSKTLAFIDKNYNYYNILQDSLKKLANSIYRQFGNQCSIICDYDISSSVTKFGQKYIQMASEFMQSREISETIKEKKFIWKYTDTDSIFFRLSHPIINEIIKKYENQLLDKNIIEEEFIKVIHDIQEEMIVRTYDERSPRIVMEYEKQIFPNIFIAKKKYIGLIYKKCEYCYNNEWKDLEKYLKEKLSVDIVTEEMVNEYIETTNEYLLLSEHVKFDNLLARSTDLVKRNSTLICHFCRDTSMIVVENFVKHLYSEESKLDLNFFELNAKNNDDEDGGEMTFIELTEHRCFKYNSKGSWK</sequence>
<comment type="caution">
    <text evidence="1">The sequence shown here is derived from an EMBL/GenBank/DDBJ whole genome shotgun (WGS) entry which is preliminary data.</text>
</comment>
<organism evidence="1 2">
    <name type="scientific">Cetraspora pellucida</name>
    <dbReference type="NCBI Taxonomy" id="1433469"/>
    <lineage>
        <taxon>Eukaryota</taxon>
        <taxon>Fungi</taxon>
        <taxon>Fungi incertae sedis</taxon>
        <taxon>Mucoromycota</taxon>
        <taxon>Glomeromycotina</taxon>
        <taxon>Glomeromycetes</taxon>
        <taxon>Diversisporales</taxon>
        <taxon>Gigasporaceae</taxon>
        <taxon>Cetraspora</taxon>
    </lineage>
</organism>
<accession>A0ACA9MS24</accession>
<keyword evidence="2" id="KW-1185">Reference proteome</keyword>
<dbReference type="EMBL" id="CAJVPW010009762">
    <property type="protein sequence ID" value="CAG8608672.1"/>
    <property type="molecule type" value="Genomic_DNA"/>
</dbReference>
<reference evidence="1" key="1">
    <citation type="submission" date="2021-06" db="EMBL/GenBank/DDBJ databases">
        <authorList>
            <person name="Kallberg Y."/>
            <person name="Tangrot J."/>
            <person name="Rosling A."/>
        </authorList>
    </citation>
    <scope>NUCLEOTIDE SEQUENCE</scope>
    <source>
        <strain evidence="1">28 12/20/2015</strain>
    </source>
</reference>